<dbReference type="Pfam" id="PF14479">
    <property type="entry name" value="HeLo"/>
    <property type="match status" value="1"/>
</dbReference>
<feature type="region of interest" description="Disordered" evidence="1">
    <location>
        <begin position="268"/>
        <end position="303"/>
    </location>
</feature>
<evidence type="ECO:0000256" key="1">
    <source>
        <dbReference type="SAM" id="MobiDB-lite"/>
    </source>
</evidence>
<proteinExistence type="predicted"/>
<dbReference type="InterPro" id="IPR011009">
    <property type="entry name" value="Kinase-like_dom_sf"/>
</dbReference>
<keyword evidence="4" id="KW-1185">Reference proteome</keyword>
<dbReference type="PANTHER" id="PTHR37542">
    <property type="entry name" value="HELO DOMAIN-CONTAINING PROTEIN-RELATED"/>
    <property type="match status" value="1"/>
</dbReference>
<gene>
    <name evidence="3" type="ORF">BGAL_0083g00200</name>
</gene>
<dbReference type="SUPFAM" id="SSF56112">
    <property type="entry name" value="Protein kinase-like (PK-like)"/>
    <property type="match status" value="1"/>
</dbReference>
<accession>A0A4V4HV82</accession>
<evidence type="ECO:0000259" key="2">
    <source>
        <dbReference type="Pfam" id="PF14479"/>
    </source>
</evidence>
<dbReference type="InterPro" id="IPR029498">
    <property type="entry name" value="HeLo_dom"/>
</dbReference>
<evidence type="ECO:0000313" key="3">
    <source>
        <dbReference type="EMBL" id="THV52296.1"/>
    </source>
</evidence>
<sequence length="719" mass="81532">MEVAGFAIGAASVASIFQTCVHGYRTLDTAMKLGNTIVTLNIQFRIEGIRLLMWGRYWGLVEEIEIVEEGAHKIPTDSMKDNDITLLDTVDEDHEIPGLKSLTVEILGRIHEALDEWKRIGQKYGKMEENQGAASATEFMVPEPRISAQRLLAKISAKHSAKEKEVSLSNSVYSKLRWALKDKTGLEELLSRLTNLNDSLQKLLPRRENNSLMRGLTGEIVGAIEESKLEHGPDSTLMEDEIVHLIDHNDTKTAEIILLRHENKSQVSELLRDDKRNKVRDSEGHTSPSPFAQSSTWAKSGQESMQIPTSDFANFSEPKLQYYHANKSLHVPLPRTMAVYAPLSKDDSDILAQQFVEGSTNEQFKQVSTTSLKAGSAQTVLIEWRLAAAETHHSELSPEDLLLRRHHIAHLLHRTFDTDADFRILDCIGYTTTTGHTPEGGSHELVGFVYRIPEFASTVSLPVTLKDLLSEAYVSENPKVPSLNQRFKLSQSLATALYQLQCAGWVHRKISSYNIIFFRDQGTGEVDLSHPFLVGWQYSRPDDERYSSPSEGSQIGIADLDMYVHIARIIHKRSQSHFPRFRPSFDIYSLGIVLLELSFWEPIMALATPSERVAMTRWEVFAHKPRGNKLGPACSWWKTIWEVAKKELAPEMGDAYRDAVLFCLRGNDHERDIWTGAESNGSNFREMVEKRYPNREFSEVGIEKEFYWKVVKTLEVVRI</sequence>
<dbReference type="AlphaFoldDB" id="A0A4V4HV82"/>
<dbReference type="InterPro" id="IPR038305">
    <property type="entry name" value="HeLo_sf"/>
</dbReference>
<name>A0A4V4HV82_9HELO</name>
<dbReference type="OrthoDB" id="1911848at2759"/>
<feature type="compositionally biased region" description="Basic and acidic residues" evidence="1">
    <location>
        <begin position="268"/>
        <end position="284"/>
    </location>
</feature>
<comment type="caution">
    <text evidence="3">The sequence shown here is derived from an EMBL/GenBank/DDBJ whole genome shotgun (WGS) entry which is preliminary data.</text>
</comment>
<dbReference type="EMBL" id="PQXL01000083">
    <property type="protein sequence ID" value="THV52296.1"/>
    <property type="molecule type" value="Genomic_DNA"/>
</dbReference>
<feature type="domain" description="Prion-inhibition and propagation HeLo" evidence="2">
    <location>
        <begin position="5"/>
        <end position="229"/>
    </location>
</feature>
<dbReference type="Gene3D" id="1.20.120.1020">
    <property type="entry name" value="Prion-inhibition and propagation, HeLo domain"/>
    <property type="match status" value="1"/>
</dbReference>
<feature type="compositionally biased region" description="Polar residues" evidence="1">
    <location>
        <begin position="285"/>
        <end position="303"/>
    </location>
</feature>
<dbReference type="PANTHER" id="PTHR37542:SF1">
    <property type="entry name" value="PRION-INHIBITION AND PROPAGATION HELO DOMAIN-CONTAINING PROTEIN"/>
    <property type="match status" value="1"/>
</dbReference>
<dbReference type="Proteomes" id="UP000308671">
    <property type="component" value="Unassembled WGS sequence"/>
</dbReference>
<protein>
    <recommendedName>
        <fullName evidence="2">Prion-inhibition and propagation HeLo domain-containing protein</fullName>
    </recommendedName>
</protein>
<dbReference type="Gene3D" id="1.10.510.10">
    <property type="entry name" value="Transferase(Phosphotransferase) domain 1"/>
    <property type="match status" value="1"/>
</dbReference>
<organism evidence="3 4">
    <name type="scientific">Botrytis galanthina</name>
    <dbReference type="NCBI Taxonomy" id="278940"/>
    <lineage>
        <taxon>Eukaryota</taxon>
        <taxon>Fungi</taxon>
        <taxon>Dikarya</taxon>
        <taxon>Ascomycota</taxon>
        <taxon>Pezizomycotina</taxon>
        <taxon>Leotiomycetes</taxon>
        <taxon>Helotiales</taxon>
        <taxon>Sclerotiniaceae</taxon>
        <taxon>Botrytis</taxon>
    </lineage>
</organism>
<evidence type="ECO:0000313" key="4">
    <source>
        <dbReference type="Proteomes" id="UP000308671"/>
    </source>
</evidence>
<reference evidence="3 4" key="1">
    <citation type="submission" date="2017-12" db="EMBL/GenBank/DDBJ databases">
        <title>Comparative genomics of Botrytis spp.</title>
        <authorList>
            <person name="Valero-Jimenez C.A."/>
            <person name="Tapia P."/>
            <person name="Veloso J."/>
            <person name="Silva-Moreno E."/>
            <person name="Staats M."/>
            <person name="Valdes J.H."/>
            <person name="Van Kan J.A.L."/>
        </authorList>
    </citation>
    <scope>NUCLEOTIDE SEQUENCE [LARGE SCALE GENOMIC DNA]</scope>
    <source>
        <strain evidence="3 4">MUCL435</strain>
    </source>
</reference>